<accession>A0ABT4EQR0</accession>
<protein>
    <recommendedName>
        <fullName evidence="4">Lipoprotein</fullName>
    </recommendedName>
</protein>
<keyword evidence="1" id="KW-0732">Signal</keyword>
<gene>
    <name evidence="2" type="ORF">M5W82_12960</name>
</gene>
<evidence type="ECO:0000256" key="1">
    <source>
        <dbReference type="SAM" id="SignalP"/>
    </source>
</evidence>
<feature type="chain" id="PRO_5046586228" description="Lipoprotein" evidence="1">
    <location>
        <begin position="22"/>
        <end position="170"/>
    </location>
</feature>
<dbReference type="Proteomes" id="UP001527052">
    <property type="component" value="Unassembled WGS sequence"/>
</dbReference>
<name>A0ABT4EQR0_9BACI</name>
<reference evidence="2 3" key="1">
    <citation type="submission" date="2022-05" db="EMBL/GenBank/DDBJ databases">
        <title>Genome Sequencing of Bee-Associated Microbes.</title>
        <authorList>
            <person name="Dunlap C."/>
        </authorList>
    </citation>
    <scope>NUCLEOTIDE SEQUENCE [LARGE SCALE GENOMIC DNA]</scope>
    <source>
        <strain evidence="2 3">NRRL BD-083</strain>
    </source>
</reference>
<organism evidence="2 3">
    <name type="scientific">Lysinibacillus xylanilyticus</name>
    <dbReference type="NCBI Taxonomy" id="582475"/>
    <lineage>
        <taxon>Bacteria</taxon>
        <taxon>Bacillati</taxon>
        <taxon>Bacillota</taxon>
        <taxon>Bacilli</taxon>
        <taxon>Bacillales</taxon>
        <taxon>Bacillaceae</taxon>
        <taxon>Lysinibacillus</taxon>
    </lineage>
</organism>
<dbReference type="EMBL" id="JAMDLZ010000019">
    <property type="protein sequence ID" value="MCY9547868.1"/>
    <property type="molecule type" value="Genomic_DNA"/>
</dbReference>
<proteinExistence type="predicted"/>
<dbReference type="PROSITE" id="PS51257">
    <property type="entry name" value="PROKAR_LIPOPROTEIN"/>
    <property type="match status" value="1"/>
</dbReference>
<feature type="signal peptide" evidence="1">
    <location>
        <begin position="1"/>
        <end position="21"/>
    </location>
</feature>
<dbReference type="RefSeq" id="WP_268637779.1">
    <property type="nucleotide sequence ID" value="NZ_JAMDLZ010000019.1"/>
</dbReference>
<evidence type="ECO:0000313" key="2">
    <source>
        <dbReference type="EMBL" id="MCY9547868.1"/>
    </source>
</evidence>
<evidence type="ECO:0008006" key="4">
    <source>
        <dbReference type="Google" id="ProtNLM"/>
    </source>
</evidence>
<keyword evidence="3" id="KW-1185">Reference proteome</keyword>
<comment type="caution">
    <text evidence="2">The sequence shown here is derived from an EMBL/GenBank/DDBJ whole genome shotgun (WGS) entry which is preliminary data.</text>
</comment>
<sequence length="170" mass="19919">MKKLSLIFAVLVCLVLLTACNDQVPLIEIEAKVSPVSDEEYRKIGATEDLIEPKQEDFKIFEFNFNMEHTDSVKERKIKMYKFENLPQVLNGIDDITRYWNGGGYSQDNESEDFATYHYEFVFYTKGLNDDDIRKAFNNEKITVSWINNKNEQVEKEYNISNLIEFSSNN</sequence>
<evidence type="ECO:0000313" key="3">
    <source>
        <dbReference type="Proteomes" id="UP001527052"/>
    </source>
</evidence>